<evidence type="ECO:0000256" key="5">
    <source>
        <dbReference type="ARBA" id="ARBA00023242"/>
    </source>
</evidence>
<feature type="region of interest" description="Disordered" evidence="7">
    <location>
        <begin position="19"/>
        <end position="54"/>
    </location>
</feature>
<dbReference type="GO" id="GO:0005634">
    <property type="term" value="C:nucleus"/>
    <property type="evidence" value="ECO:0007669"/>
    <property type="project" value="UniProtKB-SubCell"/>
</dbReference>
<organism evidence="9 10">
    <name type="scientific">Trapa natans</name>
    <name type="common">Water chestnut</name>
    <dbReference type="NCBI Taxonomy" id="22666"/>
    <lineage>
        <taxon>Eukaryota</taxon>
        <taxon>Viridiplantae</taxon>
        <taxon>Streptophyta</taxon>
        <taxon>Embryophyta</taxon>
        <taxon>Tracheophyta</taxon>
        <taxon>Spermatophyta</taxon>
        <taxon>Magnoliopsida</taxon>
        <taxon>eudicotyledons</taxon>
        <taxon>Gunneridae</taxon>
        <taxon>Pentapetalae</taxon>
        <taxon>rosids</taxon>
        <taxon>malvids</taxon>
        <taxon>Myrtales</taxon>
        <taxon>Lythraceae</taxon>
        <taxon>Trapa</taxon>
    </lineage>
</organism>
<evidence type="ECO:0000256" key="2">
    <source>
        <dbReference type="ARBA" id="ARBA00022491"/>
    </source>
</evidence>
<evidence type="ECO:0000256" key="6">
    <source>
        <dbReference type="RuleBase" id="RU367028"/>
    </source>
</evidence>
<feature type="region of interest" description="Disordered" evidence="7">
    <location>
        <begin position="213"/>
        <end position="288"/>
    </location>
</feature>
<keyword evidence="4 6" id="KW-0804">Transcription</keyword>
<evidence type="ECO:0000256" key="4">
    <source>
        <dbReference type="ARBA" id="ARBA00023163"/>
    </source>
</evidence>
<evidence type="ECO:0000256" key="7">
    <source>
        <dbReference type="SAM" id="MobiDB-lite"/>
    </source>
</evidence>
<evidence type="ECO:0000256" key="1">
    <source>
        <dbReference type="ARBA" id="ARBA00004123"/>
    </source>
</evidence>
<name>A0AAN7MIF8_TRANT</name>
<dbReference type="EMBL" id="JAXQNO010000004">
    <property type="protein sequence ID" value="KAK4799792.1"/>
    <property type="molecule type" value="Genomic_DNA"/>
</dbReference>
<accession>A0AAN7MIF8</accession>
<dbReference type="Pfam" id="PF04844">
    <property type="entry name" value="Ovate"/>
    <property type="match status" value="1"/>
</dbReference>
<dbReference type="InterPro" id="IPR006458">
    <property type="entry name" value="Ovate_C"/>
</dbReference>
<dbReference type="PANTHER" id="PTHR33057:SF151">
    <property type="entry name" value="TRANSCRIPTION REPRESSOR OFP1"/>
    <property type="match status" value="1"/>
</dbReference>
<proteinExistence type="predicted"/>
<reference evidence="9 10" key="1">
    <citation type="journal article" date="2023" name="Hortic Res">
        <title>Pangenome of water caltrop reveals structural variations and asymmetric subgenome divergence after allopolyploidization.</title>
        <authorList>
            <person name="Zhang X."/>
            <person name="Chen Y."/>
            <person name="Wang L."/>
            <person name="Yuan Y."/>
            <person name="Fang M."/>
            <person name="Shi L."/>
            <person name="Lu R."/>
            <person name="Comes H.P."/>
            <person name="Ma Y."/>
            <person name="Chen Y."/>
            <person name="Huang G."/>
            <person name="Zhou Y."/>
            <person name="Zheng Z."/>
            <person name="Qiu Y."/>
        </authorList>
    </citation>
    <scope>NUCLEOTIDE SEQUENCE [LARGE SCALE GENOMIC DNA]</scope>
    <source>
        <strain evidence="9">F231</strain>
    </source>
</reference>
<keyword evidence="10" id="KW-1185">Reference proteome</keyword>
<feature type="domain" description="OVATE" evidence="8">
    <location>
        <begin position="287"/>
        <end position="346"/>
    </location>
</feature>
<dbReference type="Proteomes" id="UP001346149">
    <property type="component" value="Unassembled WGS sequence"/>
</dbReference>
<dbReference type="Pfam" id="PF13724">
    <property type="entry name" value="DNA_binding_2"/>
    <property type="match status" value="1"/>
</dbReference>
<dbReference type="GO" id="GO:0045892">
    <property type="term" value="P:negative regulation of DNA-templated transcription"/>
    <property type="evidence" value="ECO:0007669"/>
    <property type="project" value="UniProtKB-UniRule"/>
</dbReference>
<keyword evidence="3 6" id="KW-0805">Transcription regulation</keyword>
<gene>
    <name evidence="9" type="ORF">SAY86_025157</name>
</gene>
<dbReference type="PANTHER" id="PTHR33057">
    <property type="entry name" value="TRANSCRIPTION REPRESSOR OFP7-RELATED"/>
    <property type="match status" value="1"/>
</dbReference>
<dbReference type="NCBIfam" id="TIGR01568">
    <property type="entry name" value="A_thal_3678"/>
    <property type="match status" value="1"/>
</dbReference>
<feature type="region of interest" description="Disordered" evidence="7">
    <location>
        <begin position="137"/>
        <end position="169"/>
    </location>
</feature>
<dbReference type="PROSITE" id="PS51754">
    <property type="entry name" value="OVATE"/>
    <property type="match status" value="1"/>
</dbReference>
<dbReference type="AlphaFoldDB" id="A0AAN7MIF8"/>
<sequence length="351" mass="39058">MGNYRFKLLDMIPSSWLRKLRDTGKPSGSHGTEVEEKMETETGQQEKAPVPRDSYRLTRGLQQSSSVSPSDLKLSEARCLPTTIPPRRSTRHRRANPRKSRKVRPPRVVSSTVSAGCNCRATLDSVWAKTEPHALPETVSSEFPSSDTDSSSTITTVEKPPPLPQSYDDQTVLGTTSCSCRVNSRLDDIVIDVKETSLFEPLEVKLPPVTTKPSNFADARRPEEAGRSLSVKAVKESPARGFAVNSPGTRMRLRLTSSTPRTGPRQRAQQGGGQRRRSASLSESYAVVKSSADPRREFRESMVEMIRENNIRASKDLEDLLACYLSLNSDEYHGVIISVFKQIWFDLNGVH</sequence>
<comment type="function">
    <text evidence="6">Transcriptional repressor that regulates multiple aspects of plant growth and development.</text>
</comment>
<dbReference type="InterPro" id="IPR038933">
    <property type="entry name" value="Ovate"/>
</dbReference>
<evidence type="ECO:0000256" key="3">
    <source>
        <dbReference type="ARBA" id="ARBA00023015"/>
    </source>
</evidence>
<evidence type="ECO:0000313" key="10">
    <source>
        <dbReference type="Proteomes" id="UP001346149"/>
    </source>
</evidence>
<comment type="caution">
    <text evidence="9">The sequence shown here is derived from an EMBL/GenBank/DDBJ whole genome shotgun (WGS) entry which is preliminary data.</text>
</comment>
<dbReference type="GO" id="GO:0003677">
    <property type="term" value="F:DNA binding"/>
    <property type="evidence" value="ECO:0007669"/>
    <property type="project" value="InterPro"/>
</dbReference>
<keyword evidence="5 6" id="KW-0539">Nucleus</keyword>
<comment type="subcellular location">
    <subcellularLocation>
        <location evidence="1 6">Nucleus</location>
    </subcellularLocation>
</comment>
<evidence type="ECO:0000259" key="8">
    <source>
        <dbReference type="PROSITE" id="PS51754"/>
    </source>
</evidence>
<protein>
    <recommendedName>
        <fullName evidence="6">Transcription repressor</fullName>
    </recommendedName>
    <alternativeName>
        <fullName evidence="6">Ovate family protein</fullName>
    </alternativeName>
</protein>
<feature type="compositionally biased region" description="Low complexity" evidence="7">
    <location>
        <begin position="140"/>
        <end position="156"/>
    </location>
</feature>
<feature type="compositionally biased region" description="Low complexity" evidence="7">
    <location>
        <begin position="259"/>
        <end position="269"/>
    </location>
</feature>
<evidence type="ECO:0000313" key="9">
    <source>
        <dbReference type="EMBL" id="KAK4799792.1"/>
    </source>
</evidence>
<keyword evidence="2 6" id="KW-0678">Repressor</keyword>
<dbReference type="InterPro" id="IPR025830">
    <property type="entry name" value="DNA_bnd_dom_ovate"/>
</dbReference>
<feature type="compositionally biased region" description="Basic residues" evidence="7">
    <location>
        <begin position="88"/>
        <end position="105"/>
    </location>
</feature>
<feature type="region of interest" description="Disordered" evidence="7">
    <location>
        <begin position="79"/>
        <end position="109"/>
    </location>
</feature>